<organism evidence="3 4">
    <name type="scientific">Anaerosolibacter carboniphilus</name>
    <dbReference type="NCBI Taxonomy" id="1417629"/>
    <lineage>
        <taxon>Bacteria</taxon>
        <taxon>Bacillati</taxon>
        <taxon>Bacillota</taxon>
        <taxon>Clostridia</taxon>
        <taxon>Peptostreptococcales</taxon>
        <taxon>Thermotaleaceae</taxon>
        <taxon>Anaerosolibacter</taxon>
    </lineage>
</organism>
<dbReference type="GO" id="GO:0032259">
    <property type="term" value="P:methylation"/>
    <property type="evidence" value="ECO:0007669"/>
    <property type="project" value="UniProtKB-KW"/>
</dbReference>
<dbReference type="Proteomes" id="UP000579281">
    <property type="component" value="Unassembled WGS sequence"/>
</dbReference>
<dbReference type="RefSeq" id="WP_184310695.1">
    <property type="nucleotide sequence ID" value="NZ_JACHEN010000012.1"/>
</dbReference>
<dbReference type="Pfam" id="PF13649">
    <property type="entry name" value="Methyltransf_25"/>
    <property type="match status" value="1"/>
</dbReference>
<dbReference type="PANTHER" id="PTHR43861">
    <property type="entry name" value="TRANS-ACONITATE 2-METHYLTRANSFERASE-RELATED"/>
    <property type="match status" value="1"/>
</dbReference>
<dbReference type="CDD" id="cd02440">
    <property type="entry name" value="AdoMet_MTases"/>
    <property type="match status" value="1"/>
</dbReference>
<sequence>MREEMALEKRTSNYDETIYGLDKEYEEVFESHDKILKYICEKVSDNVDSTIIEIAVGIGNLTKLLSQNGFRVIGIEPSEKMRMAASLRVPNIPILDGHFLSIPITSPVDAIVTSFGFHYLSYAEKKKAIDYFDSFLTVGGKIVIADVMYVSAKSKKDLLKHVKARGAAKLLNDLNTRYYEYVEDISELFREKNYTYEMKKMNKYVWVVCGRKED</sequence>
<protein>
    <submittedName>
        <fullName evidence="3">Ubiquinone/menaquinone biosynthesis C-methylase UbiE</fullName>
    </submittedName>
</protein>
<gene>
    <name evidence="3" type="ORF">HNQ80_002264</name>
</gene>
<evidence type="ECO:0000313" key="3">
    <source>
        <dbReference type="EMBL" id="MBB6216165.1"/>
    </source>
</evidence>
<reference evidence="3 4" key="1">
    <citation type="submission" date="2020-08" db="EMBL/GenBank/DDBJ databases">
        <title>Genomic Encyclopedia of Type Strains, Phase IV (KMG-IV): sequencing the most valuable type-strain genomes for metagenomic binning, comparative biology and taxonomic classification.</title>
        <authorList>
            <person name="Goeker M."/>
        </authorList>
    </citation>
    <scope>NUCLEOTIDE SEQUENCE [LARGE SCALE GENOMIC DNA]</scope>
    <source>
        <strain evidence="3 4">DSM 103526</strain>
    </source>
</reference>
<keyword evidence="3" id="KW-0489">Methyltransferase</keyword>
<dbReference type="Gene3D" id="3.40.50.150">
    <property type="entry name" value="Vaccinia Virus protein VP39"/>
    <property type="match status" value="1"/>
</dbReference>
<dbReference type="InterPro" id="IPR041698">
    <property type="entry name" value="Methyltransf_25"/>
</dbReference>
<evidence type="ECO:0000313" key="4">
    <source>
        <dbReference type="Proteomes" id="UP000579281"/>
    </source>
</evidence>
<keyword evidence="3" id="KW-0830">Ubiquinone</keyword>
<feature type="domain" description="Methyltransferase" evidence="2">
    <location>
        <begin position="51"/>
        <end position="140"/>
    </location>
</feature>
<evidence type="ECO:0000256" key="1">
    <source>
        <dbReference type="ARBA" id="ARBA00022679"/>
    </source>
</evidence>
<dbReference type="InterPro" id="IPR029063">
    <property type="entry name" value="SAM-dependent_MTases_sf"/>
</dbReference>
<proteinExistence type="predicted"/>
<dbReference type="GO" id="GO:0008168">
    <property type="term" value="F:methyltransferase activity"/>
    <property type="evidence" value="ECO:0007669"/>
    <property type="project" value="UniProtKB-KW"/>
</dbReference>
<accession>A0A841L1B9</accession>
<evidence type="ECO:0000259" key="2">
    <source>
        <dbReference type="Pfam" id="PF13649"/>
    </source>
</evidence>
<comment type="caution">
    <text evidence="3">The sequence shown here is derived from an EMBL/GenBank/DDBJ whole genome shotgun (WGS) entry which is preliminary data.</text>
</comment>
<keyword evidence="4" id="KW-1185">Reference proteome</keyword>
<dbReference type="AlphaFoldDB" id="A0A841L1B9"/>
<keyword evidence="1" id="KW-0808">Transferase</keyword>
<dbReference type="SUPFAM" id="SSF53335">
    <property type="entry name" value="S-adenosyl-L-methionine-dependent methyltransferases"/>
    <property type="match status" value="1"/>
</dbReference>
<name>A0A841L1B9_9FIRM</name>
<dbReference type="EMBL" id="JACHEN010000012">
    <property type="protein sequence ID" value="MBB6216165.1"/>
    <property type="molecule type" value="Genomic_DNA"/>
</dbReference>